<keyword evidence="3" id="KW-1185">Reference proteome</keyword>
<evidence type="ECO:0000256" key="1">
    <source>
        <dbReference type="SAM" id="Phobius"/>
    </source>
</evidence>
<evidence type="ECO:0000313" key="2">
    <source>
        <dbReference type="EMBL" id="MDI9864346.1"/>
    </source>
</evidence>
<keyword evidence="1" id="KW-0472">Membrane</keyword>
<protein>
    <submittedName>
        <fullName evidence="2">Uncharacterized protein</fullName>
    </submittedName>
</protein>
<feature type="transmembrane region" description="Helical" evidence="1">
    <location>
        <begin position="47"/>
        <end position="68"/>
    </location>
</feature>
<evidence type="ECO:0000313" key="3">
    <source>
        <dbReference type="Proteomes" id="UP001236569"/>
    </source>
</evidence>
<dbReference type="Proteomes" id="UP001236569">
    <property type="component" value="Unassembled WGS sequence"/>
</dbReference>
<sequence length="97" mass="11232">METNNDEIEKTLQSLDKLERVEGNPFLFAKIQYRISQRNHKKNINPVWKTAGVSFALLLLFFNVLTVWNNLKSQNETNIMVELGNEFGINTGLSQLY</sequence>
<keyword evidence="1" id="KW-0812">Transmembrane</keyword>
<comment type="caution">
    <text evidence="2">The sequence shown here is derived from an EMBL/GenBank/DDBJ whole genome shotgun (WGS) entry which is preliminary data.</text>
</comment>
<reference evidence="2 3" key="1">
    <citation type="submission" date="2023-05" db="EMBL/GenBank/DDBJ databases">
        <title>Novel species of genus Flectobacillus isolated from stream in China.</title>
        <authorList>
            <person name="Lu H."/>
        </authorList>
    </citation>
    <scope>NUCLEOTIDE SEQUENCE [LARGE SCALE GENOMIC DNA]</scope>
    <source>
        <strain evidence="2 3">DC10W</strain>
    </source>
</reference>
<dbReference type="EMBL" id="JASHID010000005">
    <property type="protein sequence ID" value="MDI9864346.1"/>
    <property type="molecule type" value="Genomic_DNA"/>
</dbReference>
<proteinExistence type="predicted"/>
<gene>
    <name evidence="2" type="ORF">QM480_08415</name>
</gene>
<dbReference type="RefSeq" id="WP_283369548.1">
    <property type="nucleotide sequence ID" value="NZ_JASHID010000005.1"/>
</dbReference>
<name>A0ABT6YLN1_9BACT</name>
<accession>A0ABT6YLN1</accession>
<keyword evidence="1" id="KW-1133">Transmembrane helix</keyword>
<organism evidence="2 3">
    <name type="scientific">Flectobacillus longus</name>
    <dbReference type="NCBI Taxonomy" id="2984207"/>
    <lineage>
        <taxon>Bacteria</taxon>
        <taxon>Pseudomonadati</taxon>
        <taxon>Bacteroidota</taxon>
        <taxon>Cytophagia</taxon>
        <taxon>Cytophagales</taxon>
        <taxon>Flectobacillaceae</taxon>
        <taxon>Flectobacillus</taxon>
    </lineage>
</organism>